<comment type="caution">
    <text evidence="1">The sequence shown here is derived from an EMBL/GenBank/DDBJ whole genome shotgun (WGS) entry which is preliminary data.</text>
</comment>
<dbReference type="EMBL" id="BAAFSV010000004">
    <property type="protein sequence ID" value="GAB1318183.1"/>
    <property type="molecule type" value="Genomic_DNA"/>
</dbReference>
<evidence type="ECO:0000313" key="2">
    <source>
        <dbReference type="Proteomes" id="UP001628179"/>
    </source>
</evidence>
<accession>A0ABQ0GKA6</accession>
<proteinExistence type="predicted"/>
<evidence type="ECO:0000313" key="1">
    <source>
        <dbReference type="EMBL" id="GAB1318183.1"/>
    </source>
</evidence>
<gene>
    <name evidence="1" type="ORF">MFIFM68171_08393</name>
</gene>
<dbReference type="Proteomes" id="UP001628179">
    <property type="component" value="Unassembled WGS sequence"/>
</dbReference>
<sequence length="113" mass="12080">MVAGLVSTVAADALSVYSRCPPGVGADCPERTGIWWTNFGNHITDARGGCKNPGVPGINNLCIDWPGGRGHFDADNQPRRCIQQEGARAIPGGHCTKGDTCYMDSFKEVPCTW</sequence>
<name>A0ABQ0GKA6_9PEZI</name>
<dbReference type="RefSeq" id="XP_070919914.1">
    <property type="nucleotide sequence ID" value="XM_071063813.1"/>
</dbReference>
<protein>
    <recommendedName>
        <fullName evidence="3">Secreted protein</fullName>
    </recommendedName>
</protein>
<dbReference type="GeneID" id="98179136"/>
<organism evidence="1 2">
    <name type="scientific">Madurella fahalii</name>
    <dbReference type="NCBI Taxonomy" id="1157608"/>
    <lineage>
        <taxon>Eukaryota</taxon>
        <taxon>Fungi</taxon>
        <taxon>Dikarya</taxon>
        <taxon>Ascomycota</taxon>
        <taxon>Pezizomycotina</taxon>
        <taxon>Sordariomycetes</taxon>
        <taxon>Sordariomycetidae</taxon>
        <taxon>Sordariales</taxon>
        <taxon>Sordariales incertae sedis</taxon>
        <taxon>Madurella</taxon>
    </lineage>
</organism>
<keyword evidence="2" id="KW-1185">Reference proteome</keyword>
<evidence type="ECO:0008006" key="3">
    <source>
        <dbReference type="Google" id="ProtNLM"/>
    </source>
</evidence>
<reference evidence="1 2" key="1">
    <citation type="submission" date="2024-09" db="EMBL/GenBank/DDBJ databases">
        <title>Itraconazole resistance in Madurella fahalii resulting from another homologue of gene encoding cytochrome P450 14-alpha sterol demethylase (CYP51).</title>
        <authorList>
            <person name="Yoshioka I."/>
            <person name="Fahal A.H."/>
            <person name="Kaneko S."/>
            <person name="Yaguchi T."/>
        </authorList>
    </citation>
    <scope>NUCLEOTIDE SEQUENCE [LARGE SCALE GENOMIC DNA]</scope>
    <source>
        <strain evidence="1 2">IFM 68171</strain>
    </source>
</reference>